<feature type="domain" description="Methyl-accepting transducer" evidence="9">
    <location>
        <begin position="1"/>
        <end position="96"/>
    </location>
</feature>
<evidence type="ECO:0000256" key="1">
    <source>
        <dbReference type="ARBA" id="ARBA00004651"/>
    </source>
</evidence>
<keyword evidence="4" id="KW-0812">Transmembrane</keyword>
<keyword evidence="7 8" id="KW-0807">Transducer</keyword>
<dbReference type="PANTHER" id="PTHR32089">
    <property type="entry name" value="METHYL-ACCEPTING CHEMOTAXIS PROTEIN MCPB"/>
    <property type="match status" value="1"/>
</dbReference>
<evidence type="ECO:0000256" key="8">
    <source>
        <dbReference type="PROSITE-ProRule" id="PRU00284"/>
    </source>
</evidence>
<keyword evidence="5" id="KW-1133">Transmembrane helix</keyword>
<dbReference type="InterPro" id="IPR004089">
    <property type="entry name" value="MCPsignal_dom"/>
</dbReference>
<sequence length="96" mass="10226">RAGEQGRGFAVVADEVRNLARRTSQATVAISDVVGKNRELARQAVISMQSSTLKAEQGVKLANQAGTVILDIHRGAQQVVEVIGEFAHAMDQRGDA</sequence>
<evidence type="ECO:0000256" key="7">
    <source>
        <dbReference type="ARBA" id="ARBA00023224"/>
    </source>
</evidence>
<evidence type="ECO:0000313" key="10">
    <source>
        <dbReference type="EMBL" id="MBA1376228.1"/>
    </source>
</evidence>
<name>A0A7V8RGW4_9PSED</name>
<dbReference type="GO" id="GO:0007165">
    <property type="term" value="P:signal transduction"/>
    <property type="evidence" value="ECO:0007669"/>
    <property type="project" value="UniProtKB-KW"/>
</dbReference>
<feature type="non-terminal residue" evidence="10">
    <location>
        <position position="1"/>
    </location>
</feature>
<proteinExistence type="predicted"/>
<dbReference type="SUPFAM" id="SSF58104">
    <property type="entry name" value="Methyl-accepting chemotaxis protein (MCP) signaling domain"/>
    <property type="match status" value="1"/>
</dbReference>
<dbReference type="AlphaFoldDB" id="A0A7V8RGW4"/>
<evidence type="ECO:0000256" key="6">
    <source>
        <dbReference type="ARBA" id="ARBA00023136"/>
    </source>
</evidence>
<reference evidence="10 11" key="1">
    <citation type="submission" date="2019-06" db="EMBL/GenBank/DDBJ databases">
        <title>Analysis of the biodiversity of Brassica napus bacterial endophytes for the selection of potential efficient biofertilizers for rapeseed crops.</title>
        <authorList>
            <person name="Jimenez-Gomez A."/>
            <person name="Saati-Santamaria Z."/>
            <person name="Menendez E."/>
            <person name="Rivas R."/>
            <person name="Mateos P.F."/>
            <person name="Velazquez E."/>
            <person name="Garcia-Fraile P."/>
        </authorList>
    </citation>
    <scope>NUCLEOTIDE SEQUENCE [LARGE SCALE GENOMIC DNA]</scope>
    <source>
        <strain evidence="10 11">CDVBN10</strain>
    </source>
</reference>
<dbReference type="EMBL" id="VDLV01000001">
    <property type="protein sequence ID" value="MBA1376228.1"/>
    <property type="molecule type" value="Genomic_DNA"/>
</dbReference>
<evidence type="ECO:0000256" key="5">
    <source>
        <dbReference type="ARBA" id="ARBA00022989"/>
    </source>
</evidence>
<evidence type="ECO:0000256" key="3">
    <source>
        <dbReference type="ARBA" id="ARBA00022481"/>
    </source>
</evidence>
<keyword evidence="6" id="KW-0472">Membrane</keyword>
<evidence type="ECO:0000259" key="9">
    <source>
        <dbReference type="PROSITE" id="PS50111"/>
    </source>
</evidence>
<keyword evidence="2" id="KW-1003">Cell membrane</keyword>
<protein>
    <submittedName>
        <fullName evidence="10">Pili assembly chaperone</fullName>
    </submittedName>
</protein>
<dbReference type="GO" id="GO:0006935">
    <property type="term" value="P:chemotaxis"/>
    <property type="evidence" value="ECO:0007669"/>
    <property type="project" value="UniProtKB-ARBA"/>
</dbReference>
<comment type="subcellular location">
    <subcellularLocation>
        <location evidence="1">Cell membrane</location>
        <topology evidence="1">Multi-pass membrane protein</topology>
    </subcellularLocation>
</comment>
<keyword evidence="3" id="KW-0488">Methylation</keyword>
<evidence type="ECO:0000313" key="11">
    <source>
        <dbReference type="Proteomes" id="UP000572407"/>
    </source>
</evidence>
<dbReference type="PROSITE" id="PS50111">
    <property type="entry name" value="CHEMOTAXIS_TRANSDUC_2"/>
    <property type="match status" value="1"/>
</dbReference>
<dbReference type="GO" id="GO:0005886">
    <property type="term" value="C:plasma membrane"/>
    <property type="evidence" value="ECO:0007669"/>
    <property type="project" value="UniProtKB-SubCell"/>
</dbReference>
<accession>A0A7V8RGW4</accession>
<evidence type="ECO:0000256" key="2">
    <source>
        <dbReference type="ARBA" id="ARBA00022475"/>
    </source>
</evidence>
<dbReference type="Pfam" id="PF00015">
    <property type="entry name" value="MCPsignal"/>
    <property type="match status" value="1"/>
</dbReference>
<organism evidence="10 11">
    <name type="scientific">Pseudomonas brassicacearum subsp. neoaurantiaca</name>
    <dbReference type="NCBI Taxonomy" id="494916"/>
    <lineage>
        <taxon>Bacteria</taxon>
        <taxon>Pseudomonadati</taxon>
        <taxon>Pseudomonadota</taxon>
        <taxon>Gammaproteobacteria</taxon>
        <taxon>Pseudomonadales</taxon>
        <taxon>Pseudomonadaceae</taxon>
        <taxon>Pseudomonas</taxon>
    </lineage>
</organism>
<dbReference type="Gene3D" id="1.10.287.950">
    <property type="entry name" value="Methyl-accepting chemotaxis protein"/>
    <property type="match status" value="1"/>
</dbReference>
<evidence type="ECO:0000256" key="4">
    <source>
        <dbReference type="ARBA" id="ARBA00022692"/>
    </source>
</evidence>
<comment type="caution">
    <text evidence="10">The sequence shown here is derived from an EMBL/GenBank/DDBJ whole genome shotgun (WGS) entry which is preliminary data.</text>
</comment>
<dbReference type="PANTHER" id="PTHR32089:SF119">
    <property type="entry name" value="METHYL-ACCEPTING CHEMOTAXIS PROTEIN CTPL"/>
    <property type="match status" value="1"/>
</dbReference>
<gene>
    <name evidence="10" type="ORF">FHK92_00005</name>
</gene>
<dbReference type="Proteomes" id="UP000572407">
    <property type="component" value="Unassembled WGS sequence"/>
</dbReference>